<evidence type="ECO:0000256" key="8">
    <source>
        <dbReference type="ARBA" id="ARBA00022614"/>
    </source>
</evidence>
<evidence type="ECO:0000256" key="20">
    <source>
        <dbReference type="ARBA" id="ARBA00031469"/>
    </source>
</evidence>
<dbReference type="InterPro" id="IPR001611">
    <property type="entry name" value="Leu-rich_rpt"/>
</dbReference>
<keyword evidence="8" id="KW-0433">Leucine-rich repeat</keyword>
<reference evidence="23" key="1">
    <citation type="journal article" date="2020" name="J. Eukaryot. Microbiol.">
        <title>De novo Sequencing, Assembly and Annotation of the Transcriptome for the Free-Living Testate Amoeba Arcella intermedia.</title>
        <authorList>
            <person name="Ribeiro G.M."/>
            <person name="Porfirio-Sousa A.L."/>
            <person name="Maurer-Alcala X.X."/>
            <person name="Katz L.A."/>
            <person name="Lahr D.J.G."/>
        </authorList>
    </citation>
    <scope>NUCLEOTIDE SEQUENCE</scope>
</reference>
<dbReference type="PANTHER" id="PTHR12121">
    <property type="entry name" value="CARBON CATABOLITE REPRESSOR PROTEIN 4"/>
    <property type="match status" value="1"/>
</dbReference>
<dbReference type="PROSITE" id="PS51450">
    <property type="entry name" value="LRR"/>
    <property type="match status" value="1"/>
</dbReference>
<dbReference type="GO" id="GO:0003723">
    <property type="term" value="F:RNA binding"/>
    <property type="evidence" value="ECO:0007669"/>
    <property type="project" value="UniProtKB-KW"/>
</dbReference>
<sequence length="481" mass="54783">MIAVSPNIAIYTNITKLNLQKNNLSRLPIELFRFLTKLSQLDLSHNKFTVVQPEIRLLLNLKELNLGFNFLRELPIEVGKLFRLEKLTLDGNPIKQDYLNRGAQEIVRNFRELIQHAEPPDREWVTINKSNGNLQPKGLKVVCYNILAHCYVQPDRIPFCPEWGLKWEYRKKVILKEIKQEDPDIICLQEVESEQYEVFFLPELQKNYAGKFCPKGRARSMDENSKKNVDGCVTFWKKDLFSLVAEELIEFQSMTLARYDSIGQVGVNRMMMRDNIALSVTLKPIKGPNSIQLSNSIDNDFLHVVNTHIYWDPGFPDVKLFQVQLLLEKIEEISKKHLKSRGRPLPLILCGDFNSEPNSAVYTLLSGKYVPGHDPDFVGQDYGAYSKKGLTNPIPLKSAYGTVLGAEPPFTNYTMDFIGVLDYIWFSEETLAAEKVLGTVKEEIILATCGALPNPHMPSDHISLAAILHGRSNPNPNLGRL</sequence>
<dbReference type="Gene3D" id="3.80.10.10">
    <property type="entry name" value="Ribonuclease Inhibitor"/>
    <property type="match status" value="1"/>
</dbReference>
<evidence type="ECO:0000256" key="2">
    <source>
        <dbReference type="ARBA" id="ARBA00001946"/>
    </source>
</evidence>
<evidence type="ECO:0000256" key="15">
    <source>
        <dbReference type="ARBA" id="ARBA00022884"/>
    </source>
</evidence>
<evidence type="ECO:0000256" key="10">
    <source>
        <dbReference type="ARBA" id="ARBA00022723"/>
    </source>
</evidence>
<comment type="catalytic activity">
    <reaction evidence="1">
        <text>Exonucleolytic cleavage of poly(A) to 5'-AMP.</text>
        <dbReference type="EC" id="3.1.13.4"/>
    </reaction>
</comment>
<dbReference type="GO" id="GO:0046872">
    <property type="term" value="F:metal ion binding"/>
    <property type="evidence" value="ECO:0007669"/>
    <property type="project" value="UniProtKB-KW"/>
</dbReference>
<dbReference type="EMBL" id="GIBP01002143">
    <property type="protein sequence ID" value="NDV31112.1"/>
    <property type="molecule type" value="Transcribed_RNA"/>
</dbReference>
<evidence type="ECO:0000256" key="5">
    <source>
        <dbReference type="ARBA" id="ARBA00010774"/>
    </source>
</evidence>
<evidence type="ECO:0000256" key="6">
    <source>
        <dbReference type="ARBA" id="ARBA00012161"/>
    </source>
</evidence>
<organism evidence="23">
    <name type="scientific">Arcella intermedia</name>
    <dbReference type="NCBI Taxonomy" id="1963864"/>
    <lineage>
        <taxon>Eukaryota</taxon>
        <taxon>Amoebozoa</taxon>
        <taxon>Tubulinea</taxon>
        <taxon>Elardia</taxon>
        <taxon>Arcellinida</taxon>
        <taxon>Sphaerothecina</taxon>
        <taxon>Arcellidae</taxon>
        <taxon>Arcella</taxon>
    </lineage>
</organism>
<evidence type="ECO:0000256" key="1">
    <source>
        <dbReference type="ARBA" id="ARBA00001663"/>
    </source>
</evidence>
<comment type="cofactor">
    <cofactor evidence="2">
        <name>Mg(2+)</name>
        <dbReference type="ChEBI" id="CHEBI:18420"/>
    </cofactor>
</comment>
<keyword evidence="13" id="KW-0269">Exonuclease</keyword>
<keyword evidence="18" id="KW-0539">Nucleus</keyword>
<evidence type="ECO:0000256" key="16">
    <source>
        <dbReference type="ARBA" id="ARBA00023015"/>
    </source>
</evidence>
<evidence type="ECO:0000256" key="19">
    <source>
        <dbReference type="ARBA" id="ARBA00030493"/>
    </source>
</evidence>
<dbReference type="Pfam" id="PF13855">
    <property type="entry name" value="LRR_8"/>
    <property type="match status" value="1"/>
</dbReference>
<keyword evidence="10" id="KW-0479">Metal-binding</keyword>
<keyword evidence="16" id="KW-0805">Transcription regulation</keyword>
<evidence type="ECO:0000256" key="18">
    <source>
        <dbReference type="ARBA" id="ARBA00023242"/>
    </source>
</evidence>
<evidence type="ECO:0000256" key="11">
    <source>
        <dbReference type="ARBA" id="ARBA00022737"/>
    </source>
</evidence>
<keyword evidence="14" id="KW-0460">Magnesium</keyword>
<accession>A0A6B2L2A4</accession>
<comment type="subcellular location">
    <subcellularLocation>
        <location evidence="4">Cytoplasm</location>
    </subcellularLocation>
    <subcellularLocation>
        <location evidence="3">Nucleus</location>
    </subcellularLocation>
</comment>
<dbReference type="GO" id="GO:0005737">
    <property type="term" value="C:cytoplasm"/>
    <property type="evidence" value="ECO:0007669"/>
    <property type="project" value="UniProtKB-SubCell"/>
</dbReference>
<evidence type="ECO:0000259" key="22">
    <source>
        <dbReference type="Pfam" id="PF03372"/>
    </source>
</evidence>
<evidence type="ECO:0000256" key="21">
    <source>
        <dbReference type="ARBA" id="ARBA00033317"/>
    </source>
</evidence>
<proteinExistence type="inferred from homology"/>
<evidence type="ECO:0000256" key="4">
    <source>
        <dbReference type="ARBA" id="ARBA00004496"/>
    </source>
</evidence>
<dbReference type="EC" id="3.1.13.4" evidence="6"/>
<dbReference type="InterPro" id="IPR032675">
    <property type="entry name" value="LRR_dom_sf"/>
</dbReference>
<dbReference type="InterPro" id="IPR050410">
    <property type="entry name" value="CCR4/nocturin_mRNA_transcr"/>
</dbReference>
<dbReference type="AlphaFoldDB" id="A0A6B2L2A4"/>
<name>A0A6B2L2A4_9EUKA</name>
<keyword evidence="11" id="KW-0677">Repeat</keyword>
<feature type="domain" description="Endonuclease/exonuclease/phosphatase" evidence="22">
    <location>
        <begin position="332"/>
        <end position="461"/>
    </location>
</feature>
<dbReference type="GO" id="GO:0004535">
    <property type="term" value="F:poly(A)-specific ribonuclease activity"/>
    <property type="evidence" value="ECO:0007669"/>
    <property type="project" value="UniProtKB-EC"/>
</dbReference>
<keyword evidence="15" id="KW-0694">RNA-binding</keyword>
<dbReference type="PANTHER" id="PTHR12121:SF100">
    <property type="entry name" value="POLY(A)-SPECIFIC RIBONUCLEASE"/>
    <property type="match status" value="1"/>
</dbReference>
<dbReference type="Pfam" id="PF03372">
    <property type="entry name" value="Exo_endo_phos"/>
    <property type="match status" value="2"/>
</dbReference>
<dbReference type="SMART" id="SM00369">
    <property type="entry name" value="LRR_TYP"/>
    <property type="match status" value="3"/>
</dbReference>
<keyword evidence="17" id="KW-0804">Transcription</keyword>
<dbReference type="SUPFAM" id="SSF56219">
    <property type="entry name" value="DNase I-like"/>
    <property type="match status" value="1"/>
</dbReference>
<feature type="domain" description="Endonuclease/exonuclease/phosphatase" evidence="22">
    <location>
        <begin position="149"/>
        <end position="249"/>
    </location>
</feature>
<evidence type="ECO:0000313" key="23">
    <source>
        <dbReference type="EMBL" id="NDV31112.1"/>
    </source>
</evidence>
<dbReference type="InterPro" id="IPR003591">
    <property type="entry name" value="Leu-rich_rpt_typical-subtyp"/>
</dbReference>
<protein>
    <recommendedName>
        <fullName evidence="6">poly(A)-specific ribonuclease</fullName>
        <ecNumber evidence="6">3.1.13.4</ecNumber>
    </recommendedName>
    <alternativeName>
        <fullName evidence="19">Carbon catabolite repressor protein 4</fullName>
    </alternativeName>
    <alternativeName>
        <fullName evidence="20">Cytoplasmic deadenylase</fullName>
    </alternativeName>
    <alternativeName>
        <fullName evidence="21">Glucose-repressible alcohol dehydrogenase transcriptional effector</fullName>
    </alternativeName>
</protein>
<keyword evidence="7" id="KW-0963">Cytoplasm</keyword>
<dbReference type="InterPro" id="IPR036691">
    <property type="entry name" value="Endo/exonu/phosph_ase_sf"/>
</dbReference>
<evidence type="ECO:0000256" key="3">
    <source>
        <dbReference type="ARBA" id="ARBA00004123"/>
    </source>
</evidence>
<evidence type="ECO:0000256" key="17">
    <source>
        <dbReference type="ARBA" id="ARBA00023163"/>
    </source>
</evidence>
<keyword evidence="12" id="KW-0378">Hydrolase</keyword>
<evidence type="ECO:0000256" key="12">
    <source>
        <dbReference type="ARBA" id="ARBA00022801"/>
    </source>
</evidence>
<dbReference type="Gene3D" id="3.60.10.10">
    <property type="entry name" value="Endonuclease/exonuclease/phosphatase"/>
    <property type="match status" value="1"/>
</dbReference>
<evidence type="ECO:0000256" key="9">
    <source>
        <dbReference type="ARBA" id="ARBA00022722"/>
    </source>
</evidence>
<dbReference type="GO" id="GO:0005634">
    <property type="term" value="C:nucleus"/>
    <property type="evidence" value="ECO:0007669"/>
    <property type="project" value="UniProtKB-SubCell"/>
</dbReference>
<dbReference type="SUPFAM" id="SSF52075">
    <property type="entry name" value="Outer arm dynein light chain 1"/>
    <property type="match status" value="1"/>
</dbReference>
<keyword evidence="9" id="KW-0540">Nuclease</keyword>
<evidence type="ECO:0000256" key="7">
    <source>
        <dbReference type="ARBA" id="ARBA00022490"/>
    </source>
</evidence>
<comment type="similarity">
    <text evidence="5">Belongs to the CCR4/nocturin family.</text>
</comment>
<dbReference type="InterPro" id="IPR005135">
    <property type="entry name" value="Endo/exonuclease/phosphatase"/>
</dbReference>
<evidence type="ECO:0000256" key="13">
    <source>
        <dbReference type="ARBA" id="ARBA00022839"/>
    </source>
</evidence>
<evidence type="ECO:0000256" key="14">
    <source>
        <dbReference type="ARBA" id="ARBA00022842"/>
    </source>
</evidence>